<gene>
    <name evidence="1" type="ORF">BJX66DRAFT_201317</name>
</gene>
<evidence type="ECO:0000313" key="2">
    <source>
        <dbReference type="Proteomes" id="UP001610563"/>
    </source>
</evidence>
<protein>
    <recommendedName>
        <fullName evidence="3">Secreted protein</fullName>
    </recommendedName>
</protein>
<organism evidence="1 2">
    <name type="scientific">Aspergillus keveii</name>
    <dbReference type="NCBI Taxonomy" id="714993"/>
    <lineage>
        <taxon>Eukaryota</taxon>
        <taxon>Fungi</taxon>
        <taxon>Dikarya</taxon>
        <taxon>Ascomycota</taxon>
        <taxon>Pezizomycotina</taxon>
        <taxon>Eurotiomycetes</taxon>
        <taxon>Eurotiomycetidae</taxon>
        <taxon>Eurotiales</taxon>
        <taxon>Aspergillaceae</taxon>
        <taxon>Aspergillus</taxon>
        <taxon>Aspergillus subgen. Nidulantes</taxon>
    </lineage>
</organism>
<dbReference type="EMBL" id="JBFTWV010000046">
    <property type="protein sequence ID" value="KAL2794328.1"/>
    <property type="molecule type" value="Genomic_DNA"/>
</dbReference>
<reference evidence="1 2" key="1">
    <citation type="submission" date="2024-07" db="EMBL/GenBank/DDBJ databases">
        <title>Section-level genome sequencing and comparative genomics of Aspergillus sections Usti and Cavernicolus.</title>
        <authorList>
            <consortium name="Lawrence Berkeley National Laboratory"/>
            <person name="Nybo J.L."/>
            <person name="Vesth T.C."/>
            <person name="Theobald S."/>
            <person name="Frisvad J.C."/>
            <person name="Larsen T.O."/>
            <person name="Kjaerboelling I."/>
            <person name="Rothschild-Mancinelli K."/>
            <person name="Lyhne E.K."/>
            <person name="Kogle M.E."/>
            <person name="Barry K."/>
            <person name="Clum A."/>
            <person name="Na H."/>
            <person name="Ledsgaard L."/>
            <person name="Lin J."/>
            <person name="Lipzen A."/>
            <person name="Kuo A."/>
            <person name="Riley R."/>
            <person name="Mondo S."/>
            <person name="Labutti K."/>
            <person name="Haridas S."/>
            <person name="Pangalinan J."/>
            <person name="Salamov A.A."/>
            <person name="Simmons B.A."/>
            <person name="Magnuson J.K."/>
            <person name="Chen J."/>
            <person name="Drula E."/>
            <person name="Henrissat B."/>
            <person name="Wiebenga A."/>
            <person name="Lubbers R.J."/>
            <person name="Gomes A.C."/>
            <person name="Makela M.R."/>
            <person name="Stajich J."/>
            <person name="Grigoriev I.V."/>
            <person name="Mortensen U.H."/>
            <person name="De Vries R.P."/>
            <person name="Baker S.E."/>
            <person name="Andersen M.R."/>
        </authorList>
    </citation>
    <scope>NUCLEOTIDE SEQUENCE [LARGE SCALE GENOMIC DNA]</scope>
    <source>
        <strain evidence="1 2">CBS 209.92</strain>
    </source>
</reference>
<keyword evidence="2" id="KW-1185">Reference proteome</keyword>
<proteinExistence type="predicted"/>
<sequence length="95" mass="10877">MPRPSGQVPGICAGIFWRWLRWSAGGWAAGNAFVPGELSSHIRGRNHRNHRFLIFSLKLHCHKRHTTGPWDKIDPQQASLCPELHKSEVCEKKQE</sequence>
<comment type="caution">
    <text evidence="1">The sequence shown here is derived from an EMBL/GenBank/DDBJ whole genome shotgun (WGS) entry which is preliminary data.</text>
</comment>
<accession>A0ABR4G5M9</accession>
<name>A0ABR4G5M9_9EURO</name>
<dbReference type="Proteomes" id="UP001610563">
    <property type="component" value="Unassembled WGS sequence"/>
</dbReference>
<evidence type="ECO:0008006" key="3">
    <source>
        <dbReference type="Google" id="ProtNLM"/>
    </source>
</evidence>
<evidence type="ECO:0000313" key="1">
    <source>
        <dbReference type="EMBL" id="KAL2794328.1"/>
    </source>
</evidence>